<keyword evidence="1" id="KW-0812">Transmembrane</keyword>
<keyword evidence="4" id="KW-1185">Reference proteome</keyword>
<dbReference type="InterPro" id="IPR051474">
    <property type="entry name" value="Anti-sigma-K/W_factor"/>
</dbReference>
<dbReference type="GO" id="GO:0016989">
    <property type="term" value="F:sigma factor antagonist activity"/>
    <property type="evidence" value="ECO:0007669"/>
    <property type="project" value="TreeGrafter"/>
</dbReference>
<feature type="domain" description="Anti-sigma K factor RskA C-terminal" evidence="2">
    <location>
        <begin position="94"/>
        <end position="209"/>
    </location>
</feature>
<dbReference type="OrthoDB" id="9816387at2"/>
<dbReference type="GO" id="GO:0006417">
    <property type="term" value="P:regulation of translation"/>
    <property type="evidence" value="ECO:0007669"/>
    <property type="project" value="TreeGrafter"/>
</dbReference>
<evidence type="ECO:0000259" key="2">
    <source>
        <dbReference type="Pfam" id="PF10099"/>
    </source>
</evidence>
<accession>A0A2R8B4W3</accession>
<keyword evidence="1" id="KW-0472">Membrane</keyword>
<dbReference type="PANTHER" id="PTHR37461">
    <property type="entry name" value="ANTI-SIGMA-K FACTOR RSKA"/>
    <property type="match status" value="1"/>
</dbReference>
<keyword evidence="1" id="KW-1133">Transmembrane helix</keyword>
<dbReference type="InterPro" id="IPR018764">
    <property type="entry name" value="RskA_C"/>
</dbReference>
<feature type="transmembrane region" description="Helical" evidence="1">
    <location>
        <begin position="86"/>
        <end position="107"/>
    </location>
</feature>
<sequence>MTERNGHMPEREALAAEYVLGTLSFAERLTAEALIESDVNFAQSVESWQERLSPLNEDYAEIVPPQGLDKRIEARLFPKAPPARKVGWLWGLLAGAAVAVAAFFVFVPPQAPPATVTATLTGEGQELVVAANYDPDQGELTVSRTAGPAAGEDQDYELWVIPEGETPISLGLLREETLRVPLDTLPAGATLAITLERAGGSPTGAPEGELIAAAVIGDQ</sequence>
<dbReference type="PANTHER" id="PTHR37461:SF1">
    <property type="entry name" value="ANTI-SIGMA-K FACTOR RSKA"/>
    <property type="match status" value="1"/>
</dbReference>
<evidence type="ECO:0000313" key="4">
    <source>
        <dbReference type="Proteomes" id="UP000244924"/>
    </source>
</evidence>
<dbReference type="AlphaFoldDB" id="A0A2R8B4W3"/>
<evidence type="ECO:0000256" key="1">
    <source>
        <dbReference type="SAM" id="Phobius"/>
    </source>
</evidence>
<protein>
    <recommendedName>
        <fullName evidence="2">Anti-sigma K factor RskA C-terminal domain-containing protein</fullName>
    </recommendedName>
</protein>
<dbReference type="Proteomes" id="UP000244924">
    <property type="component" value="Unassembled WGS sequence"/>
</dbReference>
<evidence type="ECO:0000313" key="3">
    <source>
        <dbReference type="EMBL" id="SPH17647.1"/>
    </source>
</evidence>
<organism evidence="3 4">
    <name type="scientific">Albidovulum aquaemixtae</name>
    <dbReference type="NCBI Taxonomy" id="1542388"/>
    <lineage>
        <taxon>Bacteria</taxon>
        <taxon>Pseudomonadati</taxon>
        <taxon>Pseudomonadota</taxon>
        <taxon>Alphaproteobacteria</taxon>
        <taxon>Rhodobacterales</taxon>
        <taxon>Paracoccaceae</taxon>
        <taxon>Albidovulum</taxon>
    </lineage>
</organism>
<proteinExistence type="predicted"/>
<dbReference type="GO" id="GO:0005886">
    <property type="term" value="C:plasma membrane"/>
    <property type="evidence" value="ECO:0007669"/>
    <property type="project" value="InterPro"/>
</dbReference>
<name>A0A2R8B4W3_9RHOB</name>
<dbReference type="EMBL" id="OMOQ01000001">
    <property type="protein sequence ID" value="SPH17647.1"/>
    <property type="molecule type" value="Genomic_DNA"/>
</dbReference>
<reference evidence="3 4" key="1">
    <citation type="submission" date="2018-03" db="EMBL/GenBank/DDBJ databases">
        <authorList>
            <person name="Keele B.F."/>
        </authorList>
    </citation>
    <scope>NUCLEOTIDE SEQUENCE [LARGE SCALE GENOMIC DNA]</scope>
    <source>
        <strain evidence="3 4">CECT 8626</strain>
    </source>
</reference>
<dbReference type="RefSeq" id="WP_108852067.1">
    <property type="nucleotide sequence ID" value="NZ_OMOQ01000001.1"/>
</dbReference>
<dbReference type="Pfam" id="PF10099">
    <property type="entry name" value="RskA_C"/>
    <property type="match status" value="1"/>
</dbReference>
<gene>
    <name evidence="3" type="ORF">DEA8626_01171</name>
</gene>